<evidence type="ECO:0000256" key="1">
    <source>
        <dbReference type="ARBA" id="ARBA00004651"/>
    </source>
</evidence>
<evidence type="ECO:0000256" key="6">
    <source>
        <dbReference type="SAM" id="Phobius"/>
    </source>
</evidence>
<dbReference type="InterPro" id="IPR011577">
    <property type="entry name" value="Cyt_b561_bac/Ni-Hgenase"/>
</dbReference>
<feature type="transmembrane region" description="Helical" evidence="6">
    <location>
        <begin position="46"/>
        <end position="68"/>
    </location>
</feature>
<dbReference type="AlphaFoldDB" id="A0AAW5ZV46"/>
<evidence type="ECO:0000313" key="8">
    <source>
        <dbReference type="EMBL" id="MDB0573937.1"/>
    </source>
</evidence>
<accession>A0AAW5ZV46</accession>
<dbReference type="GO" id="GO:0009055">
    <property type="term" value="F:electron transfer activity"/>
    <property type="evidence" value="ECO:0007669"/>
    <property type="project" value="InterPro"/>
</dbReference>
<dbReference type="SUPFAM" id="SSF81342">
    <property type="entry name" value="Transmembrane di-heme cytochromes"/>
    <property type="match status" value="1"/>
</dbReference>
<dbReference type="Gene3D" id="1.20.950.20">
    <property type="entry name" value="Transmembrane di-heme cytochromes, Chain C"/>
    <property type="match status" value="1"/>
</dbReference>
<keyword evidence="4 6" id="KW-1133">Transmembrane helix</keyword>
<dbReference type="Proteomes" id="UP001144050">
    <property type="component" value="Unassembled WGS sequence"/>
</dbReference>
<reference evidence="8" key="1">
    <citation type="submission" date="2021-09" db="EMBL/GenBank/DDBJ databases">
        <title>Genomic analysis of Ralstonia spp.</title>
        <authorList>
            <person name="Aburjaile F."/>
            <person name="Ariute J.C."/>
            <person name="Pais A.K.L."/>
            <person name="Albuquerque G.M.R."/>
            <person name="Silva A.M.F."/>
            <person name="Brenig B."/>
            <person name="Azevedo V."/>
            <person name="Matiuzzi M."/>
            <person name="Ramos R."/>
            <person name="Goes-Neto A."/>
            <person name="Soares S."/>
            <person name="Iseppon A.M.B."/>
            <person name="Souza E."/>
            <person name="Gama M."/>
        </authorList>
    </citation>
    <scope>NUCLEOTIDE SEQUENCE</scope>
    <source>
        <strain evidence="8">CCRMRs91</strain>
    </source>
</reference>
<organism evidence="8 9">
    <name type="scientific">Ralstonia solanacearum</name>
    <name type="common">Pseudomonas solanacearum</name>
    <dbReference type="NCBI Taxonomy" id="305"/>
    <lineage>
        <taxon>Bacteria</taxon>
        <taxon>Pseudomonadati</taxon>
        <taxon>Pseudomonadota</taxon>
        <taxon>Betaproteobacteria</taxon>
        <taxon>Burkholderiales</taxon>
        <taxon>Burkholderiaceae</taxon>
        <taxon>Ralstonia</taxon>
        <taxon>Ralstonia solanacearum species complex</taxon>
    </lineage>
</organism>
<evidence type="ECO:0000256" key="3">
    <source>
        <dbReference type="ARBA" id="ARBA00022692"/>
    </source>
</evidence>
<protein>
    <submittedName>
        <fullName evidence="8">Cytochrome b/b6 domain-containing protein</fullName>
    </submittedName>
</protein>
<proteinExistence type="predicted"/>
<name>A0AAW5ZV46_RALSL</name>
<keyword evidence="3 6" id="KW-0812">Transmembrane</keyword>
<dbReference type="GO" id="GO:0005886">
    <property type="term" value="C:plasma membrane"/>
    <property type="evidence" value="ECO:0007669"/>
    <property type="project" value="UniProtKB-SubCell"/>
</dbReference>
<comment type="caution">
    <text evidence="8">The sequence shown here is derived from an EMBL/GenBank/DDBJ whole genome shotgun (WGS) entry which is preliminary data.</text>
</comment>
<evidence type="ECO:0000256" key="2">
    <source>
        <dbReference type="ARBA" id="ARBA00022475"/>
    </source>
</evidence>
<gene>
    <name evidence="8" type="ORF">LBW59_24685</name>
</gene>
<evidence type="ECO:0000313" key="9">
    <source>
        <dbReference type="Proteomes" id="UP001144050"/>
    </source>
</evidence>
<evidence type="ECO:0000256" key="4">
    <source>
        <dbReference type="ARBA" id="ARBA00022989"/>
    </source>
</evidence>
<dbReference type="GO" id="GO:0022904">
    <property type="term" value="P:respiratory electron transport chain"/>
    <property type="evidence" value="ECO:0007669"/>
    <property type="project" value="InterPro"/>
</dbReference>
<keyword evidence="5 6" id="KW-0472">Membrane</keyword>
<dbReference type="EMBL" id="JAIVFG010000084">
    <property type="protein sequence ID" value="MDB0573937.1"/>
    <property type="molecule type" value="Genomic_DNA"/>
</dbReference>
<comment type="subcellular location">
    <subcellularLocation>
        <location evidence="1">Cell membrane</location>
        <topology evidence="1">Multi-pass membrane protein</topology>
    </subcellularLocation>
</comment>
<feature type="domain" description="Cytochrome b561 bacterial/Ni-hydrogenase" evidence="7">
    <location>
        <begin position="7"/>
        <end position="72"/>
    </location>
</feature>
<dbReference type="InterPro" id="IPR016174">
    <property type="entry name" value="Di-haem_cyt_TM"/>
</dbReference>
<evidence type="ECO:0000259" key="7">
    <source>
        <dbReference type="Pfam" id="PF01292"/>
    </source>
</evidence>
<sequence length="85" mass="9411">MKSRADRYGTVAISIHWLSAALILALLISGLCAASAIDTAHKVGLLRLHVPAGIAVLLLTLVRIVWWWRFDRWNGPLNPRTQSPT</sequence>
<evidence type="ECO:0000256" key="5">
    <source>
        <dbReference type="ARBA" id="ARBA00023136"/>
    </source>
</evidence>
<dbReference type="Pfam" id="PF01292">
    <property type="entry name" value="Ni_hydr_CYTB"/>
    <property type="match status" value="1"/>
</dbReference>
<keyword evidence="2" id="KW-1003">Cell membrane</keyword>